<dbReference type="NCBIfam" id="TIGR02322">
    <property type="entry name" value="phosphon_PhnN"/>
    <property type="match status" value="1"/>
</dbReference>
<dbReference type="InterPro" id="IPR008145">
    <property type="entry name" value="GK/Ca_channel_bsu"/>
</dbReference>
<evidence type="ECO:0000259" key="7">
    <source>
        <dbReference type="SMART" id="SM00072"/>
    </source>
</evidence>
<dbReference type="PANTHER" id="PTHR23117:SF8">
    <property type="entry name" value="RIBOSE 1,5-BISPHOSPHATE PHOSPHOKINASE PHNN"/>
    <property type="match status" value="1"/>
</dbReference>
<keyword evidence="5 6" id="KW-0067">ATP-binding</keyword>
<evidence type="ECO:0000313" key="9">
    <source>
        <dbReference type="Proteomes" id="UP001151234"/>
    </source>
</evidence>
<evidence type="ECO:0000256" key="5">
    <source>
        <dbReference type="ARBA" id="ARBA00022840"/>
    </source>
</evidence>
<gene>
    <name evidence="6 8" type="primary">phnN</name>
    <name evidence="8" type="ORF">OQ273_14715</name>
</gene>
<keyword evidence="3 6" id="KW-0808">Transferase</keyword>
<comment type="function">
    <text evidence="6">Catalyzes the phosphorylation of ribose 1,5-bisphosphate to 5-phospho-D-ribosyl alpha-1-diphosphate (PRPP).</text>
</comment>
<reference evidence="8" key="1">
    <citation type="submission" date="2022-11" db="EMBL/GenBank/DDBJ databases">
        <title>Draft genome sequence of Hoeflea poritis E7-10 and Hoeflea prorocentri PM5-8, separated from scleractinian coral Porites lutea and marine dinoflagellate.</title>
        <authorList>
            <person name="Zhang G."/>
            <person name="Wei Q."/>
            <person name="Cai L."/>
        </authorList>
    </citation>
    <scope>NUCLEOTIDE SEQUENCE</scope>
    <source>
        <strain evidence="8">PM5-8</strain>
    </source>
</reference>
<keyword evidence="9" id="KW-1185">Reference proteome</keyword>
<dbReference type="HAMAP" id="MF_00836">
    <property type="entry name" value="PhnN"/>
    <property type="match status" value="1"/>
</dbReference>
<comment type="caution">
    <text evidence="8">The sequence shown here is derived from an EMBL/GenBank/DDBJ whole genome shotgun (WGS) entry which is preliminary data.</text>
</comment>
<evidence type="ECO:0000256" key="3">
    <source>
        <dbReference type="ARBA" id="ARBA00022679"/>
    </source>
</evidence>
<comment type="catalytic activity">
    <reaction evidence="1 6">
        <text>alpha-D-ribose 1,5-bisphosphate + ATP = 5-phospho-alpha-D-ribose 1-diphosphate + ADP</text>
        <dbReference type="Rhea" id="RHEA:20109"/>
        <dbReference type="ChEBI" id="CHEBI:30616"/>
        <dbReference type="ChEBI" id="CHEBI:58017"/>
        <dbReference type="ChEBI" id="CHEBI:68688"/>
        <dbReference type="ChEBI" id="CHEBI:456216"/>
        <dbReference type="EC" id="2.7.4.23"/>
    </reaction>
</comment>
<name>A0A9X3UK34_9HYPH</name>
<dbReference type="RefSeq" id="WP_267991250.1">
    <property type="nucleotide sequence ID" value="NZ_JAPJZI010000001.1"/>
</dbReference>
<evidence type="ECO:0000313" key="8">
    <source>
        <dbReference type="EMBL" id="MDA5399831.1"/>
    </source>
</evidence>
<comment type="pathway">
    <text evidence="2 6">Metabolic intermediate biosynthesis; 5-phospho-alpha-D-ribose 1-diphosphate biosynthesis; 5-phospho-alpha-D-ribose 1-diphosphate from D-ribose 5-phosphate (route II): step 3/3.</text>
</comment>
<dbReference type="EMBL" id="JAPJZI010000001">
    <property type="protein sequence ID" value="MDA5399831.1"/>
    <property type="molecule type" value="Genomic_DNA"/>
</dbReference>
<feature type="domain" description="Guanylate kinase/L-type calcium channel beta subunit" evidence="7">
    <location>
        <begin position="18"/>
        <end position="198"/>
    </location>
</feature>
<organism evidence="8 9">
    <name type="scientific">Hoeflea prorocentri</name>
    <dbReference type="NCBI Taxonomy" id="1922333"/>
    <lineage>
        <taxon>Bacteria</taxon>
        <taxon>Pseudomonadati</taxon>
        <taxon>Pseudomonadota</taxon>
        <taxon>Alphaproteobacteria</taxon>
        <taxon>Hyphomicrobiales</taxon>
        <taxon>Rhizobiaceae</taxon>
        <taxon>Hoeflea</taxon>
    </lineage>
</organism>
<evidence type="ECO:0000256" key="6">
    <source>
        <dbReference type="HAMAP-Rule" id="MF_00836"/>
    </source>
</evidence>
<dbReference type="EC" id="2.7.4.23" evidence="6"/>
<dbReference type="GO" id="GO:0005829">
    <property type="term" value="C:cytosol"/>
    <property type="evidence" value="ECO:0007669"/>
    <property type="project" value="TreeGrafter"/>
</dbReference>
<dbReference type="InterPro" id="IPR027417">
    <property type="entry name" value="P-loop_NTPase"/>
</dbReference>
<evidence type="ECO:0000256" key="1">
    <source>
        <dbReference type="ARBA" id="ARBA00000373"/>
    </source>
</evidence>
<dbReference type="SUPFAM" id="SSF52540">
    <property type="entry name" value="P-loop containing nucleoside triphosphate hydrolases"/>
    <property type="match status" value="1"/>
</dbReference>
<protein>
    <recommendedName>
        <fullName evidence="6">Ribose 1,5-bisphosphate phosphokinase PhnN</fullName>
        <ecNumber evidence="6">2.7.4.23</ecNumber>
    </recommendedName>
    <alternativeName>
        <fullName evidence="6">Ribose 1,5-bisphosphokinase</fullName>
    </alternativeName>
</protein>
<dbReference type="GO" id="GO:0019634">
    <property type="term" value="P:organic phosphonate metabolic process"/>
    <property type="evidence" value="ECO:0007669"/>
    <property type="project" value="UniProtKB-UniRule"/>
</dbReference>
<keyword evidence="4 6" id="KW-0547">Nucleotide-binding</keyword>
<dbReference type="Proteomes" id="UP001151234">
    <property type="component" value="Unassembled WGS sequence"/>
</dbReference>
<dbReference type="GO" id="GO:0006015">
    <property type="term" value="P:5-phosphoribose 1-diphosphate biosynthetic process"/>
    <property type="evidence" value="ECO:0007669"/>
    <property type="project" value="UniProtKB-UniRule"/>
</dbReference>
<feature type="binding site" evidence="6">
    <location>
        <begin position="26"/>
        <end position="33"/>
    </location>
    <ligand>
        <name>ATP</name>
        <dbReference type="ChEBI" id="CHEBI:30616"/>
    </ligand>
</feature>
<accession>A0A9X3UK34</accession>
<dbReference type="AlphaFoldDB" id="A0A9X3UK34"/>
<dbReference type="PANTHER" id="PTHR23117">
    <property type="entry name" value="GUANYLATE KINASE-RELATED"/>
    <property type="match status" value="1"/>
</dbReference>
<comment type="similarity">
    <text evidence="6">Belongs to the ribose 1,5-bisphosphokinase family.</text>
</comment>
<dbReference type="GO" id="GO:0005524">
    <property type="term" value="F:ATP binding"/>
    <property type="evidence" value="ECO:0007669"/>
    <property type="project" value="UniProtKB-KW"/>
</dbReference>
<dbReference type="GO" id="GO:0033863">
    <property type="term" value="F:ribose 1,5-bisphosphate phosphokinase activity"/>
    <property type="evidence" value="ECO:0007669"/>
    <property type="project" value="UniProtKB-UniRule"/>
</dbReference>
<sequence length="198" mass="21521">MSSAPERSTLPGDHAVTRGTFIAVVGPSGAGKDTLMNRARRELTDRSDLFFVRRVITRPADGATENHIPCTPEAFEQKLGNDGFAFHWDAHGLRYGLPIEIDERIAAGHRAVCNGSRAALDGLSRHYANFRVIEITASAEVLANRLAARGRENPEDIRARLERSAVLNARWPGAMVIDNSGDIDTASRALVEAILSHG</sequence>
<dbReference type="Gene3D" id="3.40.50.300">
    <property type="entry name" value="P-loop containing nucleotide triphosphate hydrolases"/>
    <property type="match status" value="1"/>
</dbReference>
<proteinExistence type="inferred from homology"/>
<evidence type="ECO:0000256" key="2">
    <source>
        <dbReference type="ARBA" id="ARBA00005069"/>
    </source>
</evidence>
<dbReference type="SMART" id="SM00072">
    <property type="entry name" value="GuKc"/>
    <property type="match status" value="1"/>
</dbReference>
<dbReference type="InterPro" id="IPR012699">
    <property type="entry name" value="PhnN"/>
</dbReference>
<evidence type="ECO:0000256" key="4">
    <source>
        <dbReference type="ARBA" id="ARBA00022741"/>
    </source>
</evidence>